<gene>
    <name evidence="2" type="ORF">MW084_01500</name>
</gene>
<keyword evidence="3" id="KW-1185">Reference proteome</keyword>
<evidence type="ECO:0000256" key="1">
    <source>
        <dbReference type="SAM" id="MobiDB-lite"/>
    </source>
</evidence>
<dbReference type="EMBL" id="CP095474">
    <property type="protein sequence ID" value="URN14814.1"/>
    <property type="molecule type" value="Genomic_DNA"/>
</dbReference>
<name>A0ABY4T759_9ACTN</name>
<dbReference type="Pfam" id="PF15580">
    <property type="entry name" value="Imm53"/>
    <property type="match status" value="1"/>
</dbReference>
<evidence type="ECO:0000313" key="2">
    <source>
        <dbReference type="EMBL" id="URN14814.1"/>
    </source>
</evidence>
<reference evidence="2" key="1">
    <citation type="submission" date="2022-04" db="EMBL/GenBank/DDBJ databases">
        <title>Systematic whole-genome sequencing reveals an unexpected diversity among actinomycetoma pathogens and provides insights into their antibacterial susceptibilities.</title>
        <authorList>
            <person name="Watson A.K."/>
            <person name="Kepplinger B."/>
            <person name="Bakhiet S.M."/>
            <person name="Mhmoud N.A."/>
            <person name="Chapman J."/>
            <person name="Allenby N."/>
            <person name="Mickiewicz K."/>
            <person name="Goodfellow M."/>
            <person name="Fahal A.H."/>
            <person name="Errington J."/>
        </authorList>
    </citation>
    <scope>NUCLEOTIDE SEQUENCE</scope>
    <source>
        <strain evidence="2">SD 504</strain>
    </source>
</reference>
<feature type="compositionally biased region" description="Acidic residues" evidence="1">
    <location>
        <begin position="111"/>
        <end position="124"/>
    </location>
</feature>
<dbReference type="Proteomes" id="UP001056383">
    <property type="component" value="Chromosome"/>
</dbReference>
<sequence length="130" mass="14298">MPRRTGRSPSAAPDRNRGTRYIQSWYASNCDGEWEHEFGIRMVTTDNPGWHIRIDVAETDLEGVVLPRERRDLPGGGWMIAWSDGEVFQAACDPGSLGHVDALFEKAAENAAEDAADDADDEAEGPGRPE</sequence>
<accession>A0ABY4T759</accession>
<evidence type="ECO:0000313" key="3">
    <source>
        <dbReference type="Proteomes" id="UP001056383"/>
    </source>
</evidence>
<protein>
    <submittedName>
        <fullName evidence="2">Immunity 53 family protein</fullName>
    </submittedName>
</protein>
<proteinExistence type="predicted"/>
<organism evidence="2 3">
    <name type="scientific">Streptomyces sudanensis</name>
    <dbReference type="NCBI Taxonomy" id="436397"/>
    <lineage>
        <taxon>Bacteria</taxon>
        <taxon>Bacillati</taxon>
        <taxon>Actinomycetota</taxon>
        <taxon>Actinomycetes</taxon>
        <taxon>Kitasatosporales</taxon>
        <taxon>Streptomycetaceae</taxon>
        <taxon>Streptomyces</taxon>
    </lineage>
</organism>
<feature type="region of interest" description="Disordered" evidence="1">
    <location>
        <begin position="108"/>
        <end position="130"/>
    </location>
</feature>
<dbReference type="InterPro" id="IPR028228">
    <property type="entry name" value="Imm53"/>
</dbReference>